<name>A0A9K3LLX5_9STRA</name>
<evidence type="ECO:0000313" key="2">
    <source>
        <dbReference type="EMBL" id="KAG7364880.1"/>
    </source>
</evidence>
<reference evidence="2" key="1">
    <citation type="journal article" date="2021" name="Sci. Rep.">
        <title>Diploid genomic architecture of Nitzschia inconspicua, an elite biomass production diatom.</title>
        <authorList>
            <person name="Oliver A."/>
            <person name="Podell S."/>
            <person name="Pinowska A."/>
            <person name="Traller J.C."/>
            <person name="Smith S.R."/>
            <person name="McClure R."/>
            <person name="Beliaev A."/>
            <person name="Bohutskyi P."/>
            <person name="Hill E.A."/>
            <person name="Rabines A."/>
            <person name="Zheng H."/>
            <person name="Allen L.Z."/>
            <person name="Kuo A."/>
            <person name="Grigoriev I.V."/>
            <person name="Allen A.E."/>
            <person name="Hazlebeck D."/>
            <person name="Allen E.E."/>
        </authorList>
    </citation>
    <scope>NUCLEOTIDE SEQUENCE</scope>
    <source>
        <strain evidence="2">Hildebrandi</strain>
    </source>
</reference>
<evidence type="ECO:0000256" key="1">
    <source>
        <dbReference type="SAM" id="MobiDB-lite"/>
    </source>
</evidence>
<comment type="caution">
    <text evidence="2">The sequence shown here is derived from an EMBL/GenBank/DDBJ whole genome shotgun (WGS) entry which is preliminary data.</text>
</comment>
<feature type="compositionally biased region" description="Polar residues" evidence="1">
    <location>
        <begin position="64"/>
        <end position="84"/>
    </location>
</feature>
<dbReference type="AlphaFoldDB" id="A0A9K3LLX5"/>
<reference evidence="2" key="2">
    <citation type="submission" date="2021-04" db="EMBL/GenBank/DDBJ databases">
        <authorList>
            <person name="Podell S."/>
        </authorList>
    </citation>
    <scope>NUCLEOTIDE SEQUENCE</scope>
    <source>
        <strain evidence="2">Hildebrandi</strain>
    </source>
</reference>
<evidence type="ECO:0000313" key="3">
    <source>
        <dbReference type="Proteomes" id="UP000693970"/>
    </source>
</evidence>
<organism evidence="2 3">
    <name type="scientific">Nitzschia inconspicua</name>
    <dbReference type="NCBI Taxonomy" id="303405"/>
    <lineage>
        <taxon>Eukaryota</taxon>
        <taxon>Sar</taxon>
        <taxon>Stramenopiles</taxon>
        <taxon>Ochrophyta</taxon>
        <taxon>Bacillariophyta</taxon>
        <taxon>Bacillariophyceae</taxon>
        <taxon>Bacillariophycidae</taxon>
        <taxon>Bacillariales</taxon>
        <taxon>Bacillariaceae</taxon>
        <taxon>Nitzschia</taxon>
    </lineage>
</organism>
<feature type="region of interest" description="Disordered" evidence="1">
    <location>
        <begin position="50"/>
        <end position="84"/>
    </location>
</feature>
<proteinExistence type="predicted"/>
<feature type="compositionally biased region" description="Basic and acidic residues" evidence="1">
    <location>
        <begin position="50"/>
        <end position="63"/>
    </location>
</feature>
<dbReference type="OrthoDB" id="51856at2759"/>
<accession>A0A9K3LLX5</accession>
<sequence length="168" mass="19393">MMVGTSEKRRRKFRLIAALRSWWKRRRFQYLVEDETHAELGDRVEVKVDGHADTSKGDDDHNDTSTGPNAPNAASNSMDSPLTMYFNTHTSNRRKLYPFQRASTLDSFQDSIESLDSVMDSHWDPDDNSTSQITARITNCHGDTYLMEHLNFLSVSTQPQEVELMYDR</sequence>
<dbReference type="Proteomes" id="UP000693970">
    <property type="component" value="Unassembled WGS sequence"/>
</dbReference>
<dbReference type="EMBL" id="JAGRRH010000009">
    <property type="protein sequence ID" value="KAG7364880.1"/>
    <property type="molecule type" value="Genomic_DNA"/>
</dbReference>
<gene>
    <name evidence="2" type="ORF">IV203_038083</name>
</gene>
<keyword evidence="3" id="KW-1185">Reference proteome</keyword>
<protein>
    <submittedName>
        <fullName evidence="2">Uncharacterized protein</fullName>
    </submittedName>
</protein>